<evidence type="ECO:0000313" key="2">
    <source>
        <dbReference type="EMBL" id="MBI6873805.1"/>
    </source>
</evidence>
<evidence type="ECO:0000313" key="3">
    <source>
        <dbReference type="Proteomes" id="UP000622687"/>
    </source>
</evidence>
<reference evidence="2" key="1">
    <citation type="submission" date="2020-12" db="EMBL/GenBank/DDBJ databases">
        <title>Clostridium thailandense sp. nov., a novel acetogenic bacterium isolated from peat land soil in Thailand.</title>
        <authorList>
            <person name="Chaikitkaew S."/>
            <person name="Birkeland N.K."/>
        </authorList>
    </citation>
    <scope>NUCLEOTIDE SEQUENCE</scope>
    <source>
        <strain evidence="2">DSM 17425</strain>
    </source>
</reference>
<dbReference type="EMBL" id="JAEEGB010000015">
    <property type="protein sequence ID" value="MBI6873805.1"/>
    <property type="molecule type" value="Genomic_DNA"/>
</dbReference>
<name>A0A934I0J5_9CLOT</name>
<dbReference type="InterPro" id="IPR028994">
    <property type="entry name" value="Integrin_alpha_N"/>
</dbReference>
<keyword evidence="1" id="KW-1133">Transmembrane helix</keyword>
<keyword evidence="3" id="KW-1185">Reference proteome</keyword>
<comment type="caution">
    <text evidence="2">The sequence shown here is derived from an EMBL/GenBank/DDBJ whole genome shotgun (WGS) entry which is preliminary data.</text>
</comment>
<keyword evidence="1" id="KW-0812">Transmembrane</keyword>
<dbReference type="RefSeq" id="WP_211143228.1">
    <property type="nucleotide sequence ID" value="NZ_JAEEGB010000015.1"/>
</dbReference>
<accession>A0A934I0J5</accession>
<sequence>MNFRVIFLKKKHIYFIIFILIIFIFLTVLLISKNSSAAFNNVSDNKVLKADFNGDGKEEELYIKKDGTKYILELKCKDKIYPIEAESKQSPIGFYSPYWPMRVTLIDVSRDKIPEIFVQASNKDTPIQHVFFWNNEKFENIFSNSNNILGFIDCKNNKTPKVISGRLQDAGIWMSNYIFLNYKFKNYNYETTNTFMGKDTIFTFIKFIQSLPQSEEYTPKEIFSSNIPGSSLSVIGKLSGDNNTYVFQDAIFMENRCDKNGNVSEIIWTLNFRGTSNKDKNIVKNYTLNVNLIPDENSKEKNYFKIISINLK</sequence>
<feature type="transmembrane region" description="Helical" evidence="1">
    <location>
        <begin position="12"/>
        <end position="31"/>
    </location>
</feature>
<proteinExistence type="predicted"/>
<evidence type="ECO:0000256" key="1">
    <source>
        <dbReference type="SAM" id="Phobius"/>
    </source>
</evidence>
<protein>
    <submittedName>
        <fullName evidence="2">VCBS repeat-containing protein</fullName>
    </submittedName>
</protein>
<keyword evidence="1" id="KW-0472">Membrane</keyword>
<dbReference type="AlphaFoldDB" id="A0A934I0J5"/>
<gene>
    <name evidence="2" type="ORF">I6U51_13955</name>
</gene>
<organism evidence="2 3">
    <name type="scientific">Clostridium aciditolerans</name>
    <dbReference type="NCBI Taxonomy" id="339861"/>
    <lineage>
        <taxon>Bacteria</taxon>
        <taxon>Bacillati</taxon>
        <taxon>Bacillota</taxon>
        <taxon>Clostridia</taxon>
        <taxon>Eubacteriales</taxon>
        <taxon>Clostridiaceae</taxon>
        <taxon>Clostridium</taxon>
    </lineage>
</organism>
<dbReference type="Proteomes" id="UP000622687">
    <property type="component" value="Unassembled WGS sequence"/>
</dbReference>
<dbReference type="SUPFAM" id="SSF69318">
    <property type="entry name" value="Integrin alpha N-terminal domain"/>
    <property type="match status" value="1"/>
</dbReference>